<dbReference type="Proteomes" id="UP000186323">
    <property type="component" value="Chromosome I"/>
</dbReference>
<evidence type="ECO:0000256" key="2">
    <source>
        <dbReference type="ARBA" id="ARBA00022679"/>
    </source>
</evidence>
<dbReference type="PANTHER" id="PTHR10434">
    <property type="entry name" value="1-ACYL-SN-GLYCEROL-3-PHOSPHATE ACYLTRANSFERASE"/>
    <property type="match status" value="1"/>
</dbReference>
<dbReference type="InterPro" id="IPR002123">
    <property type="entry name" value="Plipid/glycerol_acylTrfase"/>
</dbReference>
<evidence type="ECO:0000313" key="6">
    <source>
        <dbReference type="Proteomes" id="UP000186323"/>
    </source>
</evidence>
<keyword evidence="3 5" id="KW-0012">Acyltransferase</keyword>
<sequence length="273" mass="29794">MQQYQEGVVEAPFGDLSTYVSTAPRLGAPARFPALKFYGRLLAGPVIWLCRKAAKGLCDDSAWVHASLRVTELIERVGCPVSIEGMENISATLGPCVFVANHMSTLETFMLPGIIRPHRAVTFVVKKSLVGLPFFGAVMRSRNPIVVGRTNPREDLGAVLEGGVERLKKGISIIVFPQSTRTPDFDPHHFNTIGVKLARKAGVPVVPLALKTDAWGTGKRLKELGPIKSGLPVRFKFAAPLDIHGNGRDEQAFICDFIASQLARWRREDGVNA</sequence>
<protein>
    <submittedName>
        <fullName evidence="5">1-acyl-sn-glycerol-3-phosphate acyltransferase</fullName>
        <ecNumber evidence="5">2.3.1.51</ecNumber>
    </submittedName>
</protein>
<gene>
    <name evidence="5" type="ORF">DESPIGER_0234</name>
</gene>
<dbReference type="PANTHER" id="PTHR10434:SF40">
    <property type="entry name" value="1-ACYL-SN-GLYCEROL-3-PHOSPHATE ACYLTRANSFERASE"/>
    <property type="match status" value="1"/>
</dbReference>
<dbReference type="CDD" id="cd07989">
    <property type="entry name" value="LPLAT_AGPAT-like"/>
    <property type="match status" value="1"/>
</dbReference>
<evidence type="ECO:0000256" key="1">
    <source>
        <dbReference type="ARBA" id="ARBA00005189"/>
    </source>
</evidence>
<dbReference type="GO" id="GO:0006654">
    <property type="term" value="P:phosphatidic acid biosynthetic process"/>
    <property type="evidence" value="ECO:0007669"/>
    <property type="project" value="TreeGrafter"/>
</dbReference>
<evidence type="ECO:0000259" key="4">
    <source>
        <dbReference type="SMART" id="SM00563"/>
    </source>
</evidence>
<dbReference type="KEGG" id="dpg:DESPIGER_0234"/>
<dbReference type="RefSeq" id="WP_072331995.1">
    <property type="nucleotide sequence ID" value="NZ_CALJDE010000051.1"/>
</dbReference>
<evidence type="ECO:0000256" key="3">
    <source>
        <dbReference type="ARBA" id="ARBA00023315"/>
    </source>
</evidence>
<dbReference type="Pfam" id="PF01553">
    <property type="entry name" value="Acyltransferase"/>
    <property type="match status" value="1"/>
</dbReference>
<dbReference type="EC" id="2.3.1.51" evidence="5"/>
<comment type="pathway">
    <text evidence="1">Lipid metabolism.</text>
</comment>
<reference evidence="6" key="1">
    <citation type="submission" date="2016-10" db="EMBL/GenBank/DDBJ databases">
        <authorList>
            <person name="Wegmann U."/>
        </authorList>
    </citation>
    <scope>NUCLEOTIDE SEQUENCE [LARGE SCALE GENOMIC DNA]</scope>
</reference>
<evidence type="ECO:0000313" key="5">
    <source>
        <dbReference type="EMBL" id="SFV72131.1"/>
    </source>
</evidence>
<dbReference type="SUPFAM" id="SSF69593">
    <property type="entry name" value="Glycerol-3-phosphate (1)-acyltransferase"/>
    <property type="match status" value="1"/>
</dbReference>
<keyword evidence="6" id="KW-1185">Reference proteome</keyword>
<dbReference type="OrthoDB" id="9809618at2"/>
<dbReference type="EMBL" id="LT630450">
    <property type="protein sequence ID" value="SFV72131.1"/>
    <property type="molecule type" value="Genomic_DNA"/>
</dbReference>
<keyword evidence="2 5" id="KW-0808">Transferase</keyword>
<organism evidence="5 6">
    <name type="scientific">Desulfovibrio piger</name>
    <dbReference type="NCBI Taxonomy" id="901"/>
    <lineage>
        <taxon>Bacteria</taxon>
        <taxon>Pseudomonadati</taxon>
        <taxon>Thermodesulfobacteriota</taxon>
        <taxon>Desulfovibrionia</taxon>
        <taxon>Desulfovibrionales</taxon>
        <taxon>Desulfovibrionaceae</taxon>
        <taxon>Desulfovibrio</taxon>
    </lineage>
</organism>
<name>A0A1K1LBN9_9BACT</name>
<accession>A0A1K1LBN9</accession>
<dbReference type="GO" id="GO:0003841">
    <property type="term" value="F:1-acylglycerol-3-phosphate O-acyltransferase activity"/>
    <property type="evidence" value="ECO:0007669"/>
    <property type="project" value="UniProtKB-EC"/>
</dbReference>
<dbReference type="AlphaFoldDB" id="A0A1K1LBN9"/>
<feature type="domain" description="Phospholipid/glycerol acyltransferase" evidence="4">
    <location>
        <begin position="96"/>
        <end position="213"/>
    </location>
</feature>
<dbReference type="SMART" id="SM00563">
    <property type="entry name" value="PlsC"/>
    <property type="match status" value="1"/>
</dbReference>
<proteinExistence type="predicted"/>